<evidence type="ECO:0000259" key="8">
    <source>
        <dbReference type="PROSITE" id="PS51384"/>
    </source>
</evidence>
<dbReference type="AlphaFoldDB" id="A0A9P6MNB5"/>
<dbReference type="PANTHER" id="PTHR11972">
    <property type="entry name" value="NADPH OXIDASE"/>
    <property type="match status" value="1"/>
</dbReference>
<organism evidence="9 10">
    <name type="scientific">Entomortierella chlamydospora</name>
    <dbReference type="NCBI Taxonomy" id="101097"/>
    <lineage>
        <taxon>Eukaryota</taxon>
        <taxon>Fungi</taxon>
        <taxon>Fungi incertae sedis</taxon>
        <taxon>Mucoromycota</taxon>
        <taxon>Mortierellomycotina</taxon>
        <taxon>Mortierellomycetes</taxon>
        <taxon>Mortierellales</taxon>
        <taxon>Mortierellaceae</taxon>
        <taxon>Entomortierella</taxon>
    </lineage>
</organism>
<dbReference type="InterPro" id="IPR050369">
    <property type="entry name" value="RBOH/FRE"/>
</dbReference>
<evidence type="ECO:0000313" key="9">
    <source>
        <dbReference type="EMBL" id="KAG0007971.1"/>
    </source>
</evidence>
<name>A0A9P6MNB5_9FUNG</name>
<feature type="transmembrane region" description="Helical" evidence="7">
    <location>
        <begin position="65"/>
        <end position="85"/>
    </location>
</feature>
<evidence type="ECO:0000256" key="5">
    <source>
        <dbReference type="ARBA" id="ARBA00023065"/>
    </source>
</evidence>
<dbReference type="SFLD" id="SFLDG01168">
    <property type="entry name" value="Ferric_reductase_subgroup_(FRE"/>
    <property type="match status" value="1"/>
</dbReference>
<feature type="domain" description="FAD-binding FR-type" evidence="8">
    <location>
        <begin position="258"/>
        <end position="372"/>
    </location>
</feature>
<feature type="transmembrane region" description="Helical" evidence="7">
    <location>
        <begin position="146"/>
        <end position="168"/>
    </location>
</feature>
<sequence length="792" mass="88809">MDLYWSVVCLIPILLGHFVTIWGNYFRASSQFQNSISKVTTPASKKQRVSFWERHDSQFGYSIKFWCLTGLIVTMNIYWFVLTTALRRDKYVISSGLSAGVSRAIAYGASQAILLDTSIILFLVLRRSMLHAIGFTYPEIIPLHRWLGVTMLVWATIHAIFYIIFLDLTGSLSTDIAFTGIGRGTRDMPGVFSLCGLIIMAFFALPQFRRMVYPIFLYVHRAGTFVFFIGLIMHYPSVMLWYYMLPGFVLFLIDRFVPKIIQARSISPVASCTLNADADIIRVRFTSPEPMKPYYPGDYITVQIPGMGHIYHPFTIASYWPEDPYSITLYMRVLGESKYSWTRHLAQRCGIDDKSITIRANVDGVFGDRRHDYLKSETMIMFVAGAAITTFMALIKAIAAQIAASNEPLRLKLHLICTFRTRSELHAYGSFLHQITRDPRFTSWLHVEIYVSRPDKPQTLMGAHAHVVKNDIQVPAQTKKKSQKNLLKRTGTLLMRALSGRTVVDAPVASMVSVVEKDGNNAIEEKEVTNSVIQRSSSNTSTIHTLDEIESPPKSEGVSVIVGSSPPASVSSTGALPISGSPTRAMTYQEHALPTFQDSSADSISKRLAALDLITSALLVAVPLAVYYGMRAVDWEGPSQWCVTTNKKDGWTIFVCQWTYAMVPGILHTIVMLALGYIGIRVARKVRMRHHMLRAGNNDIESSRTFGSSMENSKQAAADGNWDEGDVVYSHGRMDVRRIIKSFVDEGVGRKEDGRGLTTVFAGGPEGFLNMVDKQVQKANWTVEFHRETWAP</sequence>
<keyword evidence="3 7" id="KW-1133">Transmembrane helix</keyword>
<dbReference type="InterPro" id="IPR013130">
    <property type="entry name" value="Fe3_Rdtase_TM_dom"/>
</dbReference>
<feature type="transmembrane region" description="Helical" evidence="7">
    <location>
        <begin position="188"/>
        <end position="205"/>
    </location>
</feature>
<keyword evidence="5" id="KW-0406">Ion transport</keyword>
<dbReference type="EMBL" id="JAAAID010002098">
    <property type="protein sequence ID" value="KAG0007971.1"/>
    <property type="molecule type" value="Genomic_DNA"/>
</dbReference>
<accession>A0A9P6MNB5</accession>
<evidence type="ECO:0000256" key="6">
    <source>
        <dbReference type="ARBA" id="ARBA00023136"/>
    </source>
</evidence>
<keyword evidence="5" id="KW-0813">Transport</keyword>
<dbReference type="PANTHER" id="PTHR11972:SF69">
    <property type="entry name" value="FERRIC REDUCTION OXIDASE 6-RELATED"/>
    <property type="match status" value="1"/>
</dbReference>
<feature type="transmembrane region" description="Helical" evidence="7">
    <location>
        <begin position="6"/>
        <end position="26"/>
    </location>
</feature>
<dbReference type="PROSITE" id="PS51384">
    <property type="entry name" value="FAD_FR"/>
    <property type="match status" value="1"/>
</dbReference>
<dbReference type="GO" id="GO:0016491">
    <property type="term" value="F:oxidoreductase activity"/>
    <property type="evidence" value="ECO:0007669"/>
    <property type="project" value="UniProtKB-KW"/>
</dbReference>
<dbReference type="CDD" id="cd06186">
    <property type="entry name" value="NOX_Duox_like_FAD_NADP"/>
    <property type="match status" value="1"/>
</dbReference>
<dbReference type="SFLD" id="SFLDS00052">
    <property type="entry name" value="Ferric_Reductase_Domain"/>
    <property type="match status" value="1"/>
</dbReference>
<dbReference type="Gene3D" id="3.40.50.80">
    <property type="entry name" value="Nucleotide-binding domain of ferredoxin-NADP reductase (FNR) module"/>
    <property type="match status" value="1"/>
</dbReference>
<keyword evidence="2 7" id="KW-0812">Transmembrane</keyword>
<evidence type="ECO:0000256" key="4">
    <source>
        <dbReference type="ARBA" id="ARBA00023002"/>
    </source>
</evidence>
<evidence type="ECO:0000256" key="2">
    <source>
        <dbReference type="ARBA" id="ARBA00022692"/>
    </source>
</evidence>
<comment type="caution">
    <text evidence="9">The sequence shown here is derived from an EMBL/GenBank/DDBJ whole genome shotgun (WGS) entry which is preliminary data.</text>
</comment>
<reference evidence="9" key="1">
    <citation type="journal article" date="2020" name="Fungal Divers.">
        <title>Resolving the Mortierellaceae phylogeny through synthesis of multi-gene phylogenetics and phylogenomics.</title>
        <authorList>
            <person name="Vandepol N."/>
            <person name="Liber J."/>
            <person name="Desiro A."/>
            <person name="Na H."/>
            <person name="Kennedy M."/>
            <person name="Barry K."/>
            <person name="Grigoriev I.V."/>
            <person name="Miller A.N."/>
            <person name="O'Donnell K."/>
            <person name="Stajich J.E."/>
            <person name="Bonito G."/>
        </authorList>
    </citation>
    <scope>NUCLEOTIDE SEQUENCE</scope>
    <source>
        <strain evidence="9">NRRL 2769</strain>
    </source>
</reference>
<feature type="transmembrane region" description="Helical" evidence="7">
    <location>
        <begin position="658"/>
        <end position="680"/>
    </location>
</feature>
<evidence type="ECO:0000256" key="7">
    <source>
        <dbReference type="SAM" id="Phobius"/>
    </source>
</evidence>
<keyword evidence="4" id="KW-0560">Oxidoreductase</keyword>
<feature type="transmembrane region" description="Helical" evidence="7">
    <location>
        <begin position="105"/>
        <end position="125"/>
    </location>
</feature>
<dbReference type="SUPFAM" id="SSF52343">
    <property type="entry name" value="Ferredoxin reductase-like, C-terminal NADP-linked domain"/>
    <property type="match status" value="1"/>
</dbReference>
<keyword evidence="10" id="KW-1185">Reference proteome</keyword>
<evidence type="ECO:0000256" key="3">
    <source>
        <dbReference type="ARBA" id="ARBA00022989"/>
    </source>
</evidence>
<comment type="subcellular location">
    <subcellularLocation>
        <location evidence="1">Membrane</location>
        <topology evidence="1">Multi-pass membrane protein</topology>
    </subcellularLocation>
</comment>
<dbReference type="Proteomes" id="UP000703661">
    <property type="component" value="Unassembled WGS sequence"/>
</dbReference>
<dbReference type="Gene3D" id="2.40.30.10">
    <property type="entry name" value="Translation factors"/>
    <property type="match status" value="1"/>
</dbReference>
<dbReference type="Pfam" id="PF08022">
    <property type="entry name" value="FAD_binding_8"/>
    <property type="match status" value="1"/>
</dbReference>
<keyword evidence="6 7" id="KW-0472">Membrane</keyword>
<protein>
    <recommendedName>
        <fullName evidence="8">FAD-binding FR-type domain-containing protein</fullName>
    </recommendedName>
</protein>
<dbReference type="GO" id="GO:0006811">
    <property type="term" value="P:monoatomic ion transport"/>
    <property type="evidence" value="ECO:0007669"/>
    <property type="project" value="UniProtKB-KW"/>
</dbReference>
<dbReference type="InterPro" id="IPR017927">
    <property type="entry name" value="FAD-bd_FR_type"/>
</dbReference>
<feature type="transmembrane region" description="Helical" evidence="7">
    <location>
        <begin position="379"/>
        <end position="399"/>
    </location>
</feature>
<dbReference type="SUPFAM" id="SSF63380">
    <property type="entry name" value="Riboflavin synthase domain-like"/>
    <property type="match status" value="1"/>
</dbReference>
<evidence type="ECO:0000313" key="10">
    <source>
        <dbReference type="Proteomes" id="UP000703661"/>
    </source>
</evidence>
<gene>
    <name evidence="9" type="ORF">BGZ80_004005</name>
</gene>
<dbReference type="InterPro" id="IPR013112">
    <property type="entry name" value="FAD-bd_8"/>
</dbReference>
<dbReference type="InterPro" id="IPR017938">
    <property type="entry name" value="Riboflavin_synthase-like_b-brl"/>
</dbReference>
<proteinExistence type="predicted"/>
<dbReference type="InterPro" id="IPR039261">
    <property type="entry name" value="FNR_nucleotide-bd"/>
</dbReference>
<dbReference type="GO" id="GO:0005886">
    <property type="term" value="C:plasma membrane"/>
    <property type="evidence" value="ECO:0007669"/>
    <property type="project" value="TreeGrafter"/>
</dbReference>
<dbReference type="Pfam" id="PF01794">
    <property type="entry name" value="Ferric_reduct"/>
    <property type="match status" value="1"/>
</dbReference>
<evidence type="ECO:0000256" key="1">
    <source>
        <dbReference type="ARBA" id="ARBA00004141"/>
    </source>
</evidence>